<comment type="caution">
    <text evidence="6">The sequence shown here is derived from an EMBL/GenBank/DDBJ whole genome shotgun (WGS) entry which is preliminary data.</text>
</comment>
<dbReference type="PANTHER" id="PTHR31845:SF18">
    <property type="entry name" value="ZN(II)2CYS6 TRANSCRIPTION FACTOR (EUROFUNG)"/>
    <property type="match status" value="1"/>
</dbReference>
<keyword evidence="7" id="KW-1185">Reference proteome</keyword>
<evidence type="ECO:0008006" key="8">
    <source>
        <dbReference type="Google" id="ProtNLM"/>
    </source>
</evidence>
<comment type="subcellular location">
    <subcellularLocation>
        <location evidence="1">Nucleus</location>
    </subcellularLocation>
</comment>
<sequence length="532" mass="59593">MTMERSKPTPSSSSTYGQACTPCYKAKCRCVRLGKRCEASESVRKRNTSTNPADVSDTRIARLEDKMESLLSAMTAFIGTPGGSGSSINILQTPSLQGDSISSATSYSNSALITPTSTTLGFNEGPAFSAKSMNTVTSNSNPLFVSNPYSLSPSIPSANQPDERLNFFRSRMLPSFPFLNLTPDMTSWYLRQNRPFLLQAIHTVTTFSTQERFVQSEELKRLLFTSAFIKVESNIDLLLGLLTYLAWSTDAFLGRADLISRLMMLAISMIYDLRLFKPSSPDVQVMMTITQGRDEEGHIPGDETPYDLLERQRAVLACFILSSNVSSHLGRQDAIRWTSQMEEALQFITISKACAADELFVAQVRLQLLKQRANDVRQQDETNCTRTGMASAASAPRILYLKTLRRQLHELKSSFRADLQQIVSQDAPPLDLAGRRGDGGILLGFERLHCLWQSVENIKSWLDNFYEIPSSKLVGQPFHFWSQMILSITLLKYLSTLKDPDWDFQAGPGYELDYNDAYETAEAHARRTLRGY</sequence>
<keyword evidence="2" id="KW-0805">Transcription regulation</keyword>
<evidence type="ECO:0000256" key="3">
    <source>
        <dbReference type="ARBA" id="ARBA00023125"/>
    </source>
</evidence>
<gene>
    <name evidence="6" type="ORF">PENANT_c014G00180</name>
</gene>
<organism evidence="6 7">
    <name type="scientific">Penicillium antarcticum</name>
    <dbReference type="NCBI Taxonomy" id="416450"/>
    <lineage>
        <taxon>Eukaryota</taxon>
        <taxon>Fungi</taxon>
        <taxon>Dikarya</taxon>
        <taxon>Ascomycota</taxon>
        <taxon>Pezizomycotina</taxon>
        <taxon>Eurotiomycetes</taxon>
        <taxon>Eurotiomycetidae</taxon>
        <taxon>Eurotiales</taxon>
        <taxon>Aspergillaceae</taxon>
        <taxon>Penicillium</taxon>
    </lineage>
</organism>
<evidence type="ECO:0000256" key="5">
    <source>
        <dbReference type="ARBA" id="ARBA00023242"/>
    </source>
</evidence>
<evidence type="ECO:0000313" key="7">
    <source>
        <dbReference type="Proteomes" id="UP000191672"/>
    </source>
</evidence>
<evidence type="ECO:0000256" key="1">
    <source>
        <dbReference type="ARBA" id="ARBA00004123"/>
    </source>
</evidence>
<evidence type="ECO:0000256" key="4">
    <source>
        <dbReference type="ARBA" id="ARBA00023163"/>
    </source>
</evidence>
<reference evidence="7" key="1">
    <citation type="journal article" date="2017" name="Nat. Microbiol.">
        <title>Global analysis of biosynthetic gene clusters reveals vast potential of secondary metabolite production in Penicillium species.</title>
        <authorList>
            <person name="Nielsen J.C."/>
            <person name="Grijseels S."/>
            <person name="Prigent S."/>
            <person name="Ji B."/>
            <person name="Dainat J."/>
            <person name="Nielsen K.F."/>
            <person name="Frisvad J.C."/>
            <person name="Workman M."/>
            <person name="Nielsen J."/>
        </authorList>
    </citation>
    <scope>NUCLEOTIDE SEQUENCE [LARGE SCALE GENOMIC DNA]</scope>
    <source>
        <strain evidence="7">IBT 31811</strain>
    </source>
</reference>
<keyword evidence="4" id="KW-0804">Transcription</keyword>
<evidence type="ECO:0000313" key="6">
    <source>
        <dbReference type="EMBL" id="OQD84094.1"/>
    </source>
</evidence>
<protein>
    <recommendedName>
        <fullName evidence="8">Transcription factor domain-containing protein</fullName>
    </recommendedName>
</protein>
<dbReference type="STRING" id="416450.A0A1V6Q4F2"/>
<dbReference type="InterPro" id="IPR051089">
    <property type="entry name" value="prtT"/>
</dbReference>
<dbReference type="GO" id="GO:0005634">
    <property type="term" value="C:nucleus"/>
    <property type="evidence" value="ECO:0007669"/>
    <property type="project" value="UniProtKB-SubCell"/>
</dbReference>
<dbReference type="PANTHER" id="PTHR31845">
    <property type="entry name" value="FINGER DOMAIN PROTEIN, PUTATIVE-RELATED"/>
    <property type="match status" value="1"/>
</dbReference>
<dbReference type="AlphaFoldDB" id="A0A1V6Q4F2"/>
<keyword evidence="3" id="KW-0238">DNA-binding</keyword>
<dbReference type="GO" id="GO:0000981">
    <property type="term" value="F:DNA-binding transcription factor activity, RNA polymerase II-specific"/>
    <property type="evidence" value="ECO:0007669"/>
    <property type="project" value="TreeGrafter"/>
</dbReference>
<accession>A0A1V6Q4F2</accession>
<dbReference type="Proteomes" id="UP000191672">
    <property type="component" value="Unassembled WGS sequence"/>
</dbReference>
<evidence type="ECO:0000256" key="2">
    <source>
        <dbReference type="ARBA" id="ARBA00023015"/>
    </source>
</evidence>
<dbReference type="EMBL" id="MDYN01000014">
    <property type="protein sequence ID" value="OQD84094.1"/>
    <property type="molecule type" value="Genomic_DNA"/>
</dbReference>
<dbReference type="GO" id="GO:0000976">
    <property type="term" value="F:transcription cis-regulatory region binding"/>
    <property type="evidence" value="ECO:0007669"/>
    <property type="project" value="TreeGrafter"/>
</dbReference>
<keyword evidence="5" id="KW-0539">Nucleus</keyword>
<proteinExistence type="predicted"/>
<name>A0A1V6Q4F2_9EURO</name>